<keyword evidence="1" id="KW-0812">Transmembrane</keyword>
<dbReference type="STRING" id="314260.PB2503_12949"/>
<feature type="transmembrane region" description="Helical" evidence="1">
    <location>
        <begin position="33"/>
        <end position="51"/>
    </location>
</feature>
<protein>
    <submittedName>
        <fullName evidence="3">Phosphoesterase</fullName>
    </submittedName>
</protein>
<feature type="domain" description="Calcineurin-like phosphoesterase" evidence="2">
    <location>
        <begin position="77"/>
        <end position="240"/>
    </location>
</feature>
<dbReference type="OrthoDB" id="9780884at2"/>
<dbReference type="Pfam" id="PF00149">
    <property type="entry name" value="Metallophos"/>
    <property type="match status" value="1"/>
</dbReference>
<dbReference type="InterPro" id="IPR004843">
    <property type="entry name" value="Calcineurin-like_PHP"/>
</dbReference>
<reference evidence="4" key="1">
    <citation type="submission" date="2010-08" db="EMBL/GenBank/DDBJ databases">
        <title>Genome sequence of Parvularcula bermudensis HTCC2503.</title>
        <authorList>
            <person name="Kang D.-M."/>
            <person name="Oh H.-M."/>
            <person name="Cho J.-C."/>
        </authorList>
    </citation>
    <scope>NUCLEOTIDE SEQUENCE [LARGE SCALE GENOMIC DNA]</scope>
    <source>
        <strain evidence="4">ATCC BAA-594 / HTCC2503 / KCTC 12087</strain>
    </source>
</reference>
<dbReference type="KEGG" id="pbr:PB2503_12949"/>
<evidence type="ECO:0000256" key="1">
    <source>
        <dbReference type="SAM" id="Phobius"/>
    </source>
</evidence>
<evidence type="ECO:0000313" key="4">
    <source>
        <dbReference type="Proteomes" id="UP000001302"/>
    </source>
</evidence>
<accession>E0TG56</accession>
<dbReference type="EMBL" id="CP002156">
    <property type="protein sequence ID" value="ADM10627.1"/>
    <property type="molecule type" value="Genomic_DNA"/>
</dbReference>
<keyword evidence="1" id="KW-1133">Transmembrane helix</keyword>
<organism evidence="3 4">
    <name type="scientific">Parvularcula bermudensis (strain ATCC BAA-594 / HTCC2503 / KCTC 12087)</name>
    <dbReference type="NCBI Taxonomy" id="314260"/>
    <lineage>
        <taxon>Bacteria</taxon>
        <taxon>Pseudomonadati</taxon>
        <taxon>Pseudomonadota</taxon>
        <taxon>Alphaproteobacteria</taxon>
        <taxon>Parvularculales</taxon>
        <taxon>Parvularculaceae</taxon>
        <taxon>Parvularcula</taxon>
    </lineage>
</organism>
<feature type="transmembrane region" description="Helical" evidence="1">
    <location>
        <begin position="6"/>
        <end position="24"/>
    </location>
</feature>
<dbReference type="Proteomes" id="UP000001302">
    <property type="component" value="Chromosome"/>
</dbReference>
<dbReference type="PANTHER" id="PTHR31302:SF0">
    <property type="entry name" value="TRANSMEMBRANE PROTEIN WITH METALLOPHOSPHOESTERASE DOMAIN"/>
    <property type="match status" value="1"/>
</dbReference>
<evidence type="ECO:0000313" key="3">
    <source>
        <dbReference type="EMBL" id="ADM10627.1"/>
    </source>
</evidence>
<gene>
    <name evidence="3" type="ordered locus">PB2503_12949</name>
</gene>
<dbReference type="PANTHER" id="PTHR31302">
    <property type="entry name" value="TRANSMEMBRANE PROTEIN WITH METALLOPHOSPHOESTERASE DOMAIN-RELATED"/>
    <property type="match status" value="1"/>
</dbReference>
<dbReference type="RefSeq" id="WP_013301601.1">
    <property type="nucleotide sequence ID" value="NC_014414.1"/>
</dbReference>
<dbReference type="eggNOG" id="COG1408">
    <property type="taxonomic scope" value="Bacteria"/>
</dbReference>
<dbReference type="GO" id="GO:0016787">
    <property type="term" value="F:hydrolase activity"/>
    <property type="evidence" value="ECO:0007669"/>
    <property type="project" value="InterPro"/>
</dbReference>
<dbReference type="InterPro" id="IPR051158">
    <property type="entry name" value="Metallophosphoesterase_sf"/>
</dbReference>
<keyword evidence="4" id="KW-1185">Reference proteome</keyword>
<dbReference type="Gene3D" id="3.60.21.10">
    <property type="match status" value="1"/>
</dbReference>
<keyword evidence="1" id="KW-0472">Membrane</keyword>
<dbReference type="AlphaFoldDB" id="E0TG56"/>
<dbReference type="HOGENOM" id="CLU_025443_3_2_5"/>
<dbReference type="SUPFAM" id="SSF56300">
    <property type="entry name" value="Metallo-dependent phosphatases"/>
    <property type="match status" value="1"/>
</dbReference>
<proteinExistence type="predicted"/>
<reference evidence="3 4" key="2">
    <citation type="journal article" date="2011" name="J. Bacteriol.">
        <title>Complete genome sequence of strain HTCC2503T of Parvularcula bermudensis, the type species of the order "Parvularculales" in the class Alphaproteobacteria.</title>
        <authorList>
            <person name="Oh H.M."/>
            <person name="Kang I."/>
            <person name="Vergin K.L."/>
            <person name="Kang D."/>
            <person name="Rhee K.H."/>
            <person name="Giovannoni S.J."/>
            <person name="Cho J.C."/>
        </authorList>
    </citation>
    <scope>NUCLEOTIDE SEQUENCE [LARGE SCALE GENOMIC DNA]</scope>
    <source>
        <strain evidence="4">ATCC BAA-594 / HTCC2503 / KCTC 12087</strain>
    </source>
</reference>
<evidence type="ECO:0000259" key="2">
    <source>
        <dbReference type="Pfam" id="PF00149"/>
    </source>
</evidence>
<sequence>MQTVIYWGSFLLLPIFLLAVWLSVRGGGPATRLATFILAAVLGLGVWARFIEPYRLLVFETPVELCGSGLPGTIDMAVVADFHRGSFANTPSMQRIVRTVNSLDPDLVLMPGDFTNNLHSARLKDAFAPFAAIEAPVYAVLGNHDVGYPGPDYGDDLIKALEAADITLLNPGEAIFKGEGKYLRLLGYRDYQQATMEGLDMVPPRSAAPMPTIVIEHNPEAITDPRTGRFDLMVAGHTHGGQVFLPGVTCRLTFACDILRYGLASTPSGQLFVTSGVGMTGLPLRFNVPPRVDLLRLQIDRCEKNDTGWMLLPPHGRRIPAEDIGATEISS</sequence>
<dbReference type="InterPro" id="IPR029052">
    <property type="entry name" value="Metallo-depent_PP-like"/>
</dbReference>
<name>E0TG56_PARBH</name>